<dbReference type="Proteomes" id="UP000016487">
    <property type="component" value="Unassembled WGS sequence"/>
</dbReference>
<protein>
    <submittedName>
        <fullName evidence="1">Uncharacterized protein</fullName>
    </submittedName>
</protein>
<reference evidence="1" key="2">
    <citation type="submission" date="2015-03" db="EMBL/GenBank/DDBJ databases">
        <title>Genome sequence of Pseudoalteromonas citrea.</title>
        <authorList>
            <person name="Xie B.-B."/>
            <person name="Rong J.-C."/>
            <person name="Qin Q.-L."/>
            <person name="Zhang Y.-Z."/>
        </authorList>
    </citation>
    <scope>NUCLEOTIDE SEQUENCE</scope>
    <source>
        <strain evidence="1">DSM 8771</strain>
    </source>
</reference>
<sequence length="37" mass="4281">MSVKIELVLVKIVNGPNFVLIKQFVMCFGKLRKDLLF</sequence>
<reference evidence="1" key="1">
    <citation type="journal article" date="2012" name="J. Bacteriol.">
        <title>Genome sequences of type strains of seven species of the marine bacterium Pseudoalteromonas.</title>
        <authorList>
            <person name="Xie B.B."/>
            <person name="Shu Y.L."/>
            <person name="Qin Q.L."/>
            <person name="Rong J.C."/>
            <person name="Zhang X.Y."/>
            <person name="Chen X.L."/>
            <person name="Shi M."/>
            <person name="He H.L."/>
            <person name="Zhou B.C."/>
            <person name="Zhang Y.Z."/>
        </authorList>
    </citation>
    <scope>NUCLEOTIDE SEQUENCE</scope>
    <source>
        <strain evidence="1">DSM 8771</strain>
    </source>
</reference>
<dbReference type="EMBL" id="AHBZ03000027">
    <property type="protein sequence ID" value="KAF7764748.1"/>
    <property type="molecule type" value="Genomic_DNA"/>
</dbReference>
<dbReference type="AlphaFoldDB" id="A0AAD4FQ77"/>
<comment type="caution">
    <text evidence="1">The sequence shown here is derived from an EMBL/GenBank/DDBJ whole genome shotgun (WGS) entry which is preliminary data.</text>
</comment>
<name>A0AAD4FQ77_9GAMM</name>
<accession>A0AAD4FQ77</accession>
<gene>
    <name evidence="1" type="ORF">PCIT_b0805</name>
</gene>
<organism evidence="1 2">
    <name type="scientific">Pseudoalteromonas citrea</name>
    <dbReference type="NCBI Taxonomy" id="43655"/>
    <lineage>
        <taxon>Bacteria</taxon>
        <taxon>Pseudomonadati</taxon>
        <taxon>Pseudomonadota</taxon>
        <taxon>Gammaproteobacteria</taxon>
        <taxon>Alteromonadales</taxon>
        <taxon>Pseudoalteromonadaceae</taxon>
        <taxon>Pseudoalteromonas</taxon>
    </lineage>
</organism>
<evidence type="ECO:0000313" key="2">
    <source>
        <dbReference type="Proteomes" id="UP000016487"/>
    </source>
</evidence>
<proteinExistence type="predicted"/>
<evidence type="ECO:0000313" key="1">
    <source>
        <dbReference type="EMBL" id="KAF7764748.1"/>
    </source>
</evidence>